<dbReference type="InterPro" id="IPR002049">
    <property type="entry name" value="LE_dom"/>
</dbReference>
<dbReference type="Proteomes" id="UP001331761">
    <property type="component" value="Unassembled WGS sequence"/>
</dbReference>
<dbReference type="InterPro" id="IPR056861">
    <property type="entry name" value="HMCN1-like_VWA"/>
</dbReference>
<keyword evidence="3" id="KW-0732">Signal</keyword>
<keyword evidence="4" id="KW-0245">EGF-like domain</keyword>
<evidence type="ECO:0000256" key="4">
    <source>
        <dbReference type="PROSITE-ProRule" id="PRU00076"/>
    </source>
</evidence>
<feature type="disulfide bond" evidence="4">
    <location>
        <begin position="414"/>
        <end position="423"/>
    </location>
</feature>
<evidence type="ECO:0000256" key="2">
    <source>
        <dbReference type="ARBA" id="ARBA00022525"/>
    </source>
</evidence>
<dbReference type="PROSITE" id="PS50026">
    <property type="entry name" value="EGF_3"/>
    <property type="match status" value="1"/>
</dbReference>
<dbReference type="InterPro" id="IPR053295">
    <property type="entry name" value="Innate_immunity_reg"/>
</dbReference>
<protein>
    <recommendedName>
        <fullName evidence="5">EGF-like domain-containing protein</fullName>
    </recommendedName>
</protein>
<comment type="caution">
    <text evidence="6">The sequence shown here is derived from an EMBL/GenBank/DDBJ whole genome shotgun (WGS) entry which is preliminary data.</text>
</comment>
<gene>
    <name evidence="6" type="ORF">GCK32_009000</name>
</gene>
<dbReference type="PROSITE" id="PS00022">
    <property type="entry name" value="EGF_1"/>
    <property type="match status" value="1"/>
</dbReference>
<name>A0AAN8EXI7_TRICO</name>
<proteinExistence type="predicted"/>
<dbReference type="Pfam" id="PF25106">
    <property type="entry name" value="VWA_4"/>
    <property type="match status" value="1"/>
</dbReference>
<reference evidence="6 7" key="1">
    <citation type="submission" date="2019-10" db="EMBL/GenBank/DDBJ databases">
        <title>Assembly and Annotation for the nematode Trichostrongylus colubriformis.</title>
        <authorList>
            <person name="Martin J."/>
        </authorList>
    </citation>
    <scope>NUCLEOTIDE SEQUENCE [LARGE SCALE GENOMIC DNA]</scope>
    <source>
        <strain evidence="6">G859</strain>
        <tissue evidence="6">Whole worm</tissue>
    </source>
</reference>
<dbReference type="SUPFAM" id="SSF57196">
    <property type="entry name" value="EGF/Laminin"/>
    <property type="match status" value="1"/>
</dbReference>
<organism evidence="6 7">
    <name type="scientific">Trichostrongylus colubriformis</name>
    <name type="common">Black scour worm</name>
    <dbReference type="NCBI Taxonomy" id="6319"/>
    <lineage>
        <taxon>Eukaryota</taxon>
        <taxon>Metazoa</taxon>
        <taxon>Ecdysozoa</taxon>
        <taxon>Nematoda</taxon>
        <taxon>Chromadorea</taxon>
        <taxon>Rhabditida</taxon>
        <taxon>Rhabditina</taxon>
        <taxon>Rhabditomorpha</taxon>
        <taxon>Strongyloidea</taxon>
        <taxon>Trichostrongylidae</taxon>
        <taxon>Trichostrongylus</taxon>
    </lineage>
</organism>
<keyword evidence="4" id="KW-1015">Disulfide bond</keyword>
<feature type="domain" description="EGF-like" evidence="5">
    <location>
        <begin position="392"/>
        <end position="424"/>
    </location>
</feature>
<dbReference type="EMBL" id="WIXE01019426">
    <property type="protein sequence ID" value="KAK5970026.1"/>
    <property type="molecule type" value="Genomic_DNA"/>
</dbReference>
<dbReference type="Gene3D" id="2.10.25.10">
    <property type="entry name" value="Laminin"/>
    <property type="match status" value="1"/>
</dbReference>
<comment type="caution">
    <text evidence="4">Lacks conserved residue(s) required for the propagation of feature annotation.</text>
</comment>
<dbReference type="PANTHER" id="PTHR47324">
    <property type="entry name" value="PROTEIN IRG-7-RELATED"/>
    <property type="match status" value="1"/>
</dbReference>
<dbReference type="CDD" id="cd00055">
    <property type="entry name" value="EGF_Lam"/>
    <property type="match status" value="1"/>
</dbReference>
<comment type="subcellular location">
    <subcellularLocation>
        <location evidence="1">Secreted</location>
    </subcellularLocation>
</comment>
<accession>A0AAN8EXI7</accession>
<sequence length="605" mass="66236">MSKYVSQIVNAITAEVESNSNYDYNVYNNYVLVKFGNGKYDTTYYAQSLFPMFLQDIMDAIYSTTTGGCDEATFDPIASVFMEPVNPKSAIYVFTDVIASDTDGWRKVAESNTRRKLPIYMNILPNDNCTVNEFSEGYRALTRASALSGGLVQTPTLISLEKIFQLTMKATAYRMNAVVSDDLPQCDTKGYRIFFADTSTETIIIFGVGQGLVLSVTDPNWDQKSALLIYNAGSSYFWEITNVVPGEYLLSLTSQNVQSPCSYRVMAMSDYDLFLATTSVIDEEAGDSEPVVGKAKYIVAQLNGLVNAIEDPFRLFAEITITTNFNNEQQKAKLIVCVQVYADDNNGYTIQRTTTGYCSQTETTPLPPSACQNGGVVDPNKNQTCICPPNYAGDHCESAICQHGGTSLGAYCACVPGTGGTFCELYACTDTNTRPHVSFDGRSMSLVLSARPSMQTAISSIAAGITDFVRDVQDSSPDWIVAWNLVVVNNLEASMVYTGRNPNDFVMNVKAVAANLNNYTTPGAVNCSVAIESGLLLATYYSEPRSNVYLFADSDGPDTDSFITLYSHATEYQISVREFAYMLLKSLLISTFEALQQGAAKQGRT</sequence>
<dbReference type="InterPro" id="IPR000742">
    <property type="entry name" value="EGF"/>
</dbReference>
<evidence type="ECO:0000256" key="1">
    <source>
        <dbReference type="ARBA" id="ARBA00004613"/>
    </source>
</evidence>
<evidence type="ECO:0000259" key="5">
    <source>
        <dbReference type="PROSITE" id="PS50026"/>
    </source>
</evidence>
<evidence type="ECO:0000256" key="3">
    <source>
        <dbReference type="ARBA" id="ARBA00022729"/>
    </source>
</evidence>
<evidence type="ECO:0000313" key="7">
    <source>
        <dbReference type="Proteomes" id="UP001331761"/>
    </source>
</evidence>
<keyword evidence="2" id="KW-0964">Secreted</keyword>
<evidence type="ECO:0000313" key="6">
    <source>
        <dbReference type="EMBL" id="KAK5970026.1"/>
    </source>
</evidence>
<dbReference type="PANTHER" id="PTHR47324:SF2">
    <property type="entry name" value="EGF-LIKE DOMAIN-CONTAINING PROTEIN-RELATED"/>
    <property type="match status" value="1"/>
</dbReference>
<keyword evidence="7" id="KW-1185">Reference proteome</keyword>
<dbReference type="AlphaFoldDB" id="A0AAN8EXI7"/>